<dbReference type="SUPFAM" id="SSF90002">
    <property type="entry name" value="Hypothetical protein YjiA, C-terminal domain"/>
    <property type="match status" value="1"/>
</dbReference>
<name>A0ABW9AAT0_9BURK</name>
<comment type="catalytic activity">
    <reaction evidence="6">
        <text>GTP + H2O = GDP + phosphate + H(+)</text>
        <dbReference type="Rhea" id="RHEA:19669"/>
        <dbReference type="ChEBI" id="CHEBI:15377"/>
        <dbReference type="ChEBI" id="CHEBI:15378"/>
        <dbReference type="ChEBI" id="CHEBI:37565"/>
        <dbReference type="ChEBI" id="CHEBI:43474"/>
        <dbReference type="ChEBI" id="CHEBI:58189"/>
    </reaction>
    <physiologicalReaction direction="left-to-right" evidence="6">
        <dbReference type="Rhea" id="RHEA:19670"/>
    </physiologicalReaction>
</comment>
<comment type="caution">
    <text evidence="8">The sequence shown here is derived from an EMBL/GenBank/DDBJ whole genome shotgun (WGS) entry which is preliminary data.</text>
</comment>
<dbReference type="Gene3D" id="3.30.1220.10">
    <property type="entry name" value="CobW-like, C-terminal domain"/>
    <property type="match status" value="1"/>
</dbReference>
<accession>A0ABW9AAT0</accession>
<dbReference type="SMART" id="SM00833">
    <property type="entry name" value="CobW_C"/>
    <property type="match status" value="1"/>
</dbReference>
<dbReference type="PANTHER" id="PTHR13748">
    <property type="entry name" value="COBW-RELATED"/>
    <property type="match status" value="1"/>
</dbReference>
<feature type="domain" description="CobW C-terminal" evidence="7">
    <location>
        <begin position="295"/>
        <end position="387"/>
    </location>
</feature>
<comment type="function">
    <text evidence="5">Zinc chaperone that directly transfers zinc cofactor to target proteins, thereby activating them. Zinc is transferred from the CXCC motif in the GTPase domain to the zinc binding site in target proteins in a process requiring GTP hydrolysis.</text>
</comment>
<evidence type="ECO:0000313" key="8">
    <source>
        <dbReference type="EMBL" id="MFL9925976.1"/>
    </source>
</evidence>
<dbReference type="EMBL" id="JAQQFM010000007">
    <property type="protein sequence ID" value="MFL9925976.1"/>
    <property type="molecule type" value="Genomic_DNA"/>
</dbReference>
<evidence type="ECO:0000256" key="5">
    <source>
        <dbReference type="ARBA" id="ARBA00045658"/>
    </source>
</evidence>
<evidence type="ECO:0000256" key="6">
    <source>
        <dbReference type="ARBA" id="ARBA00049117"/>
    </source>
</evidence>
<dbReference type="InterPro" id="IPR011629">
    <property type="entry name" value="CobW-like_C"/>
</dbReference>
<dbReference type="InterPro" id="IPR036627">
    <property type="entry name" value="CobW-likC_sf"/>
</dbReference>
<evidence type="ECO:0000313" key="9">
    <source>
        <dbReference type="Proteomes" id="UP001629246"/>
    </source>
</evidence>
<keyword evidence="9" id="KW-1185">Reference proteome</keyword>
<dbReference type="InterPro" id="IPR003495">
    <property type="entry name" value="CobW/HypB/UreG_nucleotide-bd"/>
</dbReference>
<dbReference type="Pfam" id="PF02492">
    <property type="entry name" value="cobW"/>
    <property type="match status" value="1"/>
</dbReference>
<dbReference type="PANTHER" id="PTHR13748:SF62">
    <property type="entry name" value="COBW DOMAIN-CONTAINING PROTEIN"/>
    <property type="match status" value="1"/>
</dbReference>
<evidence type="ECO:0000256" key="3">
    <source>
        <dbReference type="ARBA" id="ARBA00023186"/>
    </source>
</evidence>
<evidence type="ECO:0000256" key="1">
    <source>
        <dbReference type="ARBA" id="ARBA00022741"/>
    </source>
</evidence>
<gene>
    <name evidence="8" type="ORF">PQR62_16990</name>
</gene>
<dbReference type="Proteomes" id="UP001629246">
    <property type="component" value="Unassembled WGS sequence"/>
</dbReference>
<protein>
    <submittedName>
        <fullName evidence="8">GTP-binding protein</fullName>
    </submittedName>
</protein>
<dbReference type="SUPFAM" id="SSF52540">
    <property type="entry name" value="P-loop containing nucleoside triphosphate hydrolases"/>
    <property type="match status" value="1"/>
</dbReference>
<comment type="similarity">
    <text evidence="4">Belongs to the SIMIBI class G3E GTPase family. ZNG1 subfamily.</text>
</comment>
<keyword evidence="1" id="KW-0547">Nucleotide-binding</keyword>
<keyword evidence="3" id="KW-0143">Chaperone</keyword>
<dbReference type="RefSeq" id="WP_408159176.1">
    <property type="nucleotide sequence ID" value="NZ_JAQQFM010000007.1"/>
</dbReference>
<proteinExistence type="inferred from homology"/>
<dbReference type="Pfam" id="PF07683">
    <property type="entry name" value="CobW_C"/>
    <property type="match status" value="1"/>
</dbReference>
<evidence type="ECO:0000256" key="4">
    <source>
        <dbReference type="ARBA" id="ARBA00034320"/>
    </source>
</evidence>
<reference evidence="8 9" key="1">
    <citation type="journal article" date="2024" name="Chem. Sci.">
        <title>Discovery of megapolipeptins by genome mining of a Burkholderiales bacteria collection.</title>
        <authorList>
            <person name="Paulo B.S."/>
            <person name="Recchia M.J.J."/>
            <person name="Lee S."/>
            <person name="Fergusson C.H."/>
            <person name="Romanowski S.B."/>
            <person name="Hernandez A."/>
            <person name="Krull N."/>
            <person name="Liu D.Y."/>
            <person name="Cavanagh H."/>
            <person name="Bos A."/>
            <person name="Gray C.A."/>
            <person name="Murphy B.T."/>
            <person name="Linington R.G."/>
            <person name="Eustaquio A.S."/>
        </authorList>
    </citation>
    <scope>NUCLEOTIDE SEQUENCE [LARGE SCALE GENOMIC DNA]</scope>
    <source>
        <strain evidence="8 9">RL21-008-BIB-A</strain>
    </source>
</reference>
<evidence type="ECO:0000259" key="7">
    <source>
        <dbReference type="SMART" id="SM00833"/>
    </source>
</evidence>
<dbReference type="CDD" id="cd03112">
    <property type="entry name" value="CobW-like"/>
    <property type="match status" value="1"/>
</dbReference>
<dbReference type="Gene3D" id="3.40.50.300">
    <property type="entry name" value="P-loop containing nucleotide triphosphate hydrolases"/>
    <property type="match status" value="1"/>
</dbReference>
<dbReference type="InterPro" id="IPR027417">
    <property type="entry name" value="P-loop_NTPase"/>
</dbReference>
<evidence type="ECO:0000256" key="2">
    <source>
        <dbReference type="ARBA" id="ARBA00022801"/>
    </source>
</evidence>
<keyword evidence="2" id="KW-0378">Hydrolase</keyword>
<sequence length="392" mass="42656">MSINTPDDKLYARPPIPVTVVTGFLGAGKTTLLRGLVQKRQARRLALLINEFGEVAIDGDLLRATPDGARAKTVVQIQDFPYGLIAYGDDEHFVPAMLAIAARRAQIDHVLIETSGLALPTAVMEALQSDVLAPHFILDATLAVVDTPLMLAGDFGDVDVLGADAPPTAGQAVAAMFAQQLEFADVVVLNKIDALQEDQLLQAETRVRECAPNVRFLELAYEAQLDIRLALGLRLHQASQGTHQHSYTPLPRMPGPQASVLADQRLFNGHSHSGLAAHSHGLSTHKHFHEQDPGWLSFTLRSRAPQTEDRLRLALTEAARAEPILRTKGFVRCAGARRLLVQGVRARVNLDSVEEHQDAQSGTASELVFIGYHPSRNKVAALLSEMTGTEWQ</sequence>
<dbReference type="InterPro" id="IPR051316">
    <property type="entry name" value="Zinc-reg_GTPase_activator"/>
</dbReference>
<organism evidence="8 9">
    <name type="scientific">Herbaspirillum lusitanum</name>
    <dbReference type="NCBI Taxonomy" id="213312"/>
    <lineage>
        <taxon>Bacteria</taxon>
        <taxon>Pseudomonadati</taxon>
        <taxon>Pseudomonadota</taxon>
        <taxon>Betaproteobacteria</taxon>
        <taxon>Burkholderiales</taxon>
        <taxon>Oxalobacteraceae</taxon>
        <taxon>Herbaspirillum</taxon>
    </lineage>
</organism>